<dbReference type="Proteomes" id="UP001177021">
    <property type="component" value="Unassembled WGS sequence"/>
</dbReference>
<gene>
    <name evidence="1" type="ORF">MILVUS5_LOCUS36554</name>
</gene>
<sequence>MVLGVSHKDSRNCDALYLPIISSICYGICFRVKPMQHLSDRYIRAASRKMGILFSRQLPLTIDLFIIRNLGLALRKFPQEN</sequence>
<evidence type="ECO:0000313" key="2">
    <source>
        <dbReference type="Proteomes" id="UP001177021"/>
    </source>
</evidence>
<keyword evidence="2" id="KW-1185">Reference proteome</keyword>
<reference evidence="1" key="1">
    <citation type="submission" date="2023-10" db="EMBL/GenBank/DDBJ databases">
        <authorList>
            <person name="Rodriguez Cubillos JULIANA M."/>
            <person name="De Vega J."/>
        </authorList>
    </citation>
    <scope>NUCLEOTIDE SEQUENCE</scope>
</reference>
<dbReference type="EMBL" id="CASHSV030000716">
    <property type="protein sequence ID" value="CAJ2673017.1"/>
    <property type="molecule type" value="Genomic_DNA"/>
</dbReference>
<name>A0ACB0LWZ9_TRIPR</name>
<protein>
    <submittedName>
        <fullName evidence="1">Uncharacterized protein</fullName>
    </submittedName>
</protein>
<organism evidence="1 2">
    <name type="scientific">Trifolium pratense</name>
    <name type="common">Red clover</name>
    <dbReference type="NCBI Taxonomy" id="57577"/>
    <lineage>
        <taxon>Eukaryota</taxon>
        <taxon>Viridiplantae</taxon>
        <taxon>Streptophyta</taxon>
        <taxon>Embryophyta</taxon>
        <taxon>Tracheophyta</taxon>
        <taxon>Spermatophyta</taxon>
        <taxon>Magnoliopsida</taxon>
        <taxon>eudicotyledons</taxon>
        <taxon>Gunneridae</taxon>
        <taxon>Pentapetalae</taxon>
        <taxon>rosids</taxon>
        <taxon>fabids</taxon>
        <taxon>Fabales</taxon>
        <taxon>Fabaceae</taxon>
        <taxon>Papilionoideae</taxon>
        <taxon>50 kb inversion clade</taxon>
        <taxon>NPAAA clade</taxon>
        <taxon>Hologalegina</taxon>
        <taxon>IRL clade</taxon>
        <taxon>Trifolieae</taxon>
        <taxon>Trifolium</taxon>
    </lineage>
</organism>
<accession>A0ACB0LWZ9</accession>
<proteinExistence type="predicted"/>
<evidence type="ECO:0000313" key="1">
    <source>
        <dbReference type="EMBL" id="CAJ2673017.1"/>
    </source>
</evidence>
<comment type="caution">
    <text evidence="1">The sequence shown here is derived from an EMBL/GenBank/DDBJ whole genome shotgun (WGS) entry which is preliminary data.</text>
</comment>